<dbReference type="KEGG" id="cvn:111118253"/>
<organism evidence="2 4">
    <name type="scientific">Crassostrea virginica</name>
    <name type="common">Eastern oyster</name>
    <dbReference type="NCBI Taxonomy" id="6565"/>
    <lineage>
        <taxon>Eukaryota</taxon>
        <taxon>Metazoa</taxon>
        <taxon>Spiralia</taxon>
        <taxon>Lophotrochozoa</taxon>
        <taxon>Mollusca</taxon>
        <taxon>Bivalvia</taxon>
        <taxon>Autobranchia</taxon>
        <taxon>Pteriomorphia</taxon>
        <taxon>Ostreida</taxon>
        <taxon>Ostreoidea</taxon>
        <taxon>Ostreidae</taxon>
        <taxon>Crassostrea</taxon>
    </lineage>
</organism>
<dbReference type="OrthoDB" id="189770at2759"/>
<evidence type="ECO:0000313" key="2">
    <source>
        <dbReference type="Proteomes" id="UP000694844"/>
    </source>
</evidence>
<feature type="compositionally biased region" description="Basic and acidic residues" evidence="1">
    <location>
        <begin position="91"/>
        <end position="106"/>
    </location>
</feature>
<dbReference type="RefSeq" id="XP_022313321.1">
    <property type="nucleotide sequence ID" value="XM_022457613.1"/>
</dbReference>
<feature type="region of interest" description="Disordered" evidence="1">
    <location>
        <begin position="44"/>
        <end position="118"/>
    </location>
</feature>
<protein>
    <submittedName>
        <fullName evidence="3 4">UPF0193 protein EVG1-like</fullName>
    </submittedName>
</protein>
<dbReference type="InterPro" id="IPR007914">
    <property type="entry name" value="UPF0193"/>
</dbReference>
<sequence>MAGPQSRVAGGGFWSQPQTQYSASTHKLLKEMMQESKLTNFQQRHLEKTLRGGGSLPTQCAPTSSAKKKPTSAPKKESKVLNARNYKPALRTKERMEEMGAFEKPDYTPMPNTKGMDKDRQKERLANIMAFGEDIDPKKKKQMAKTSPPVYEEPDVDRFDELQLEIDERREFLKDMEKHGQGAKYRPLIETEISQKIREMELIDKKRTAELERLIEEDRKKQQT</sequence>
<reference evidence="3 4" key="1">
    <citation type="submission" date="2025-04" db="UniProtKB">
        <authorList>
            <consortium name="RefSeq"/>
        </authorList>
    </citation>
    <scope>IDENTIFICATION</scope>
    <source>
        <tissue evidence="3 4">Whole sample</tissue>
    </source>
</reference>
<dbReference type="Proteomes" id="UP000694844">
    <property type="component" value="Chromosome 2"/>
</dbReference>
<gene>
    <name evidence="4" type="primary">LOC111122074</name>
    <name evidence="3" type="synonym">LOC111118253</name>
</gene>
<dbReference type="GeneID" id="111122074"/>
<evidence type="ECO:0000313" key="3">
    <source>
        <dbReference type="RefSeq" id="XP_022313321.1"/>
    </source>
</evidence>
<evidence type="ECO:0000313" key="4">
    <source>
        <dbReference type="RefSeq" id="XP_022319335.1"/>
    </source>
</evidence>
<dbReference type="PANTHER" id="PTHR28348">
    <property type="entry name" value="UPF0193 PROTEIN EVG1"/>
    <property type="match status" value="1"/>
</dbReference>
<dbReference type="KEGG" id="cvn:111122074"/>
<dbReference type="PANTHER" id="PTHR28348:SF1">
    <property type="entry name" value="UPF0193 PROTEIN EVG1"/>
    <property type="match status" value="1"/>
</dbReference>
<feature type="region of interest" description="Disordered" evidence="1">
    <location>
        <begin position="130"/>
        <end position="158"/>
    </location>
</feature>
<dbReference type="RefSeq" id="XP_022319335.1">
    <property type="nucleotide sequence ID" value="XM_022463627.1"/>
</dbReference>
<dbReference type="AlphaFoldDB" id="A0A8B8CUH4"/>
<evidence type="ECO:0000256" key="1">
    <source>
        <dbReference type="SAM" id="MobiDB-lite"/>
    </source>
</evidence>
<dbReference type="Pfam" id="PF05250">
    <property type="entry name" value="UPF0193"/>
    <property type="match status" value="1"/>
</dbReference>
<accession>A0A8B8CUH4</accession>
<keyword evidence="2" id="KW-1185">Reference proteome</keyword>
<name>A0A8B8CUH4_CRAVI</name>
<proteinExistence type="predicted"/>